<comment type="caution">
    <text evidence="2">The sequence shown here is derived from an EMBL/GenBank/DDBJ whole genome shotgun (WGS) entry which is preliminary data.</text>
</comment>
<proteinExistence type="predicted"/>
<name>A0A9P9EMQ5_9HYPO</name>
<dbReference type="EMBL" id="JAGMUV010000011">
    <property type="protein sequence ID" value="KAH7140635.1"/>
    <property type="molecule type" value="Genomic_DNA"/>
</dbReference>
<dbReference type="AlphaFoldDB" id="A0A9P9EMQ5"/>
<reference evidence="2" key="1">
    <citation type="journal article" date="2021" name="Nat. Commun.">
        <title>Genetic determinants of endophytism in the Arabidopsis root mycobiome.</title>
        <authorList>
            <person name="Mesny F."/>
            <person name="Miyauchi S."/>
            <person name="Thiergart T."/>
            <person name="Pickel B."/>
            <person name="Atanasova L."/>
            <person name="Karlsson M."/>
            <person name="Huettel B."/>
            <person name="Barry K.W."/>
            <person name="Haridas S."/>
            <person name="Chen C."/>
            <person name="Bauer D."/>
            <person name="Andreopoulos W."/>
            <person name="Pangilinan J."/>
            <person name="LaButti K."/>
            <person name="Riley R."/>
            <person name="Lipzen A."/>
            <person name="Clum A."/>
            <person name="Drula E."/>
            <person name="Henrissat B."/>
            <person name="Kohler A."/>
            <person name="Grigoriev I.V."/>
            <person name="Martin F.M."/>
            <person name="Hacquard S."/>
        </authorList>
    </citation>
    <scope>NUCLEOTIDE SEQUENCE</scope>
    <source>
        <strain evidence="2">MPI-CAGE-AT-0147</strain>
    </source>
</reference>
<evidence type="ECO:0000313" key="2">
    <source>
        <dbReference type="EMBL" id="KAH7140635.1"/>
    </source>
</evidence>
<accession>A0A9P9EMQ5</accession>
<feature type="region of interest" description="Disordered" evidence="1">
    <location>
        <begin position="106"/>
        <end position="134"/>
    </location>
</feature>
<sequence length="205" mass="23194">MRAMACRQSAKHSSQTPPSHPHLSSTAQFDSAPRDGTPDGNPHNRRPARLRHRTETPNSRRRRRKRAGETTSHRRQESAAFFSRLVVQLRTIREKERTLILVHREETSAHTSSNGRFGSGRDGGSPPRHKSVCARDGRPLPSLEFRKCTVWHSQVSHSRRGACFVGVPRPQDHRKAHHVVHLAGALKYLVYTKGSRICVHRVALP</sequence>
<evidence type="ECO:0000313" key="3">
    <source>
        <dbReference type="Proteomes" id="UP000738349"/>
    </source>
</evidence>
<gene>
    <name evidence="2" type="ORF">EDB81DRAFT_60281</name>
</gene>
<feature type="region of interest" description="Disordered" evidence="1">
    <location>
        <begin position="1"/>
        <end position="77"/>
    </location>
</feature>
<feature type="compositionally biased region" description="Basic and acidic residues" evidence="1">
    <location>
        <begin position="67"/>
        <end position="77"/>
    </location>
</feature>
<organism evidence="2 3">
    <name type="scientific">Dactylonectria macrodidyma</name>
    <dbReference type="NCBI Taxonomy" id="307937"/>
    <lineage>
        <taxon>Eukaryota</taxon>
        <taxon>Fungi</taxon>
        <taxon>Dikarya</taxon>
        <taxon>Ascomycota</taxon>
        <taxon>Pezizomycotina</taxon>
        <taxon>Sordariomycetes</taxon>
        <taxon>Hypocreomycetidae</taxon>
        <taxon>Hypocreales</taxon>
        <taxon>Nectriaceae</taxon>
        <taxon>Dactylonectria</taxon>
    </lineage>
</organism>
<feature type="compositionally biased region" description="Polar residues" evidence="1">
    <location>
        <begin position="11"/>
        <end position="29"/>
    </location>
</feature>
<feature type="compositionally biased region" description="Basic residues" evidence="1">
    <location>
        <begin position="43"/>
        <end position="52"/>
    </location>
</feature>
<keyword evidence="3" id="KW-1185">Reference proteome</keyword>
<dbReference type="Proteomes" id="UP000738349">
    <property type="component" value="Unassembled WGS sequence"/>
</dbReference>
<evidence type="ECO:0000256" key="1">
    <source>
        <dbReference type="SAM" id="MobiDB-lite"/>
    </source>
</evidence>
<protein>
    <submittedName>
        <fullName evidence="2">Uncharacterized protein</fullName>
    </submittedName>
</protein>